<comment type="caution">
    <text evidence="1">The sequence shown here is derived from an EMBL/GenBank/DDBJ whole genome shotgun (WGS) entry which is preliminary data.</text>
</comment>
<evidence type="ECO:0000313" key="1">
    <source>
        <dbReference type="EMBL" id="KKL74860.1"/>
    </source>
</evidence>
<proteinExistence type="predicted"/>
<accession>A0A0F9GZT5</accession>
<name>A0A0F9GZT5_9ZZZZ</name>
<gene>
    <name evidence="1" type="ORF">LCGC14_2060660</name>
</gene>
<dbReference type="EMBL" id="LAZR01024522">
    <property type="protein sequence ID" value="KKL74860.1"/>
    <property type="molecule type" value="Genomic_DNA"/>
</dbReference>
<reference evidence="1" key="1">
    <citation type="journal article" date="2015" name="Nature">
        <title>Complex archaea that bridge the gap between prokaryotes and eukaryotes.</title>
        <authorList>
            <person name="Spang A."/>
            <person name="Saw J.H."/>
            <person name="Jorgensen S.L."/>
            <person name="Zaremba-Niedzwiedzka K."/>
            <person name="Martijn J."/>
            <person name="Lind A.E."/>
            <person name="van Eijk R."/>
            <person name="Schleper C."/>
            <person name="Guy L."/>
            <person name="Ettema T.J."/>
        </authorList>
    </citation>
    <scope>NUCLEOTIDE SEQUENCE</scope>
</reference>
<protein>
    <submittedName>
        <fullName evidence="1">Uncharacterized protein</fullName>
    </submittedName>
</protein>
<dbReference type="AlphaFoldDB" id="A0A0F9GZT5"/>
<sequence length="87" mass="9720">MRRNNYKQNLRDAIQGARDARGTGGYQVIVALLEAKIEELKDSFSRVSDDELPAIKHSINVLKGIVGEIERDVRDKTESAKTGAYTE</sequence>
<organism evidence="1">
    <name type="scientific">marine sediment metagenome</name>
    <dbReference type="NCBI Taxonomy" id="412755"/>
    <lineage>
        <taxon>unclassified sequences</taxon>
        <taxon>metagenomes</taxon>
        <taxon>ecological metagenomes</taxon>
    </lineage>
</organism>